<dbReference type="EMBL" id="CBLN010003740">
    <property type="protein sequence ID" value="CDI70121.1"/>
    <property type="molecule type" value="Genomic_DNA"/>
</dbReference>
<gene>
    <name evidence="2" type="ORF">EgrG_002056200</name>
</gene>
<feature type="compositionally biased region" description="Polar residues" evidence="1">
    <location>
        <begin position="23"/>
        <end position="32"/>
    </location>
</feature>
<evidence type="ECO:0000256" key="1">
    <source>
        <dbReference type="SAM" id="MobiDB-lite"/>
    </source>
</evidence>
<reference evidence="4" key="2">
    <citation type="submission" date="2020-10" db="UniProtKB">
        <authorList>
            <consortium name="WormBaseParasite"/>
        </authorList>
    </citation>
    <scope>IDENTIFICATION</scope>
</reference>
<evidence type="ECO:0000313" key="4">
    <source>
        <dbReference type="WBParaSite" id="EgrG_002056200"/>
    </source>
</evidence>
<accession>U6FVF2</accession>
<organism evidence="2">
    <name type="scientific">Echinococcus granulosus</name>
    <name type="common">Hydatid tapeworm</name>
    <dbReference type="NCBI Taxonomy" id="6210"/>
    <lineage>
        <taxon>Eukaryota</taxon>
        <taxon>Metazoa</taxon>
        <taxon>Spiralia</taxon>
        <taxon>Lophotrochozoa</taxon>
        <taxon>Platyhelminthes</taxon>
        <taxon>Cestoda</taxon>
        <taxon>Eucestoda</taxon>
        <taxon>Cyclophyllidea</taxon>
        <taxon>Taeniidae</taxon>
        <taxon>Echinococcus</taxon>
        <taxon>Echinococcus granulosus group</taxon>
    </lineage>
</organism>
<sequence length="140" mass="15415">MREFVLSNQEHGLTDDLIPPNDVSGNQGSPNGRHSYGTPHHVASESASRIEVSTMVDVFNLVNPMAHIVPEPNPPDSIQVIVEISERPERVGDNNTRGHTQAPLLALFLYHPARLGQPDDDIPSTQIHLHTVAKCQMLPH</sequence>
<evidence type="ECO:0000313" key="2">
    <source>
        <dbReference type="EMBL" id="CDI70121.1"/>
    </source>
</evidence>
<dbReference type="Proteomes" id="UP000492820">
    <property type="component" value="Unassembled WGS sequence"/>
</dbReference>
<name>U6FVF2_ECHGR</name>
<protein>
    <submittedName>
        <fullName evidence="2 4">Uncharacterized protein</fullName>
    </submittedName>
</protein>
<proteinExistence type="predicted"/>
<reference evidence="2 3" key="1">
    <citation type="journal article" date="2013" name="Nature">
        <title>The genomes of four tapeworm species reveal adaptations to parasitism.</title>
        <authorList>
            <person name="Tsai I.J."/>
            <person name="Zarowiecki M."/>
            <person name="Holroyd N."/>
            <person name="Garciarrubio A."/>
            <person name="Sanchez-Flores A."/>
            <person name="Brooks K.L."/>
            <person name="Tracey A."/>
            <person name="Bobes R.J."/>
            <person name="Fragoso G."/>
            <person name="Sciutto E."/>
            <person name="Aslett M."/>
            <person name="Beasley H."/>
            <person name="Bennett H.M."/>
            <person name="Cai J."/>
            <person name="Camicia F."/>
            <person name="Clark R."/>
            <person name="Cucher M."/>
            <person name="De Silva N."/>
            <person name="Day T.A."/>
            <person name="Deplazes P."/>
            <person name="Estrada K."/>
            <person name="Fernandez C."/>
            <person name="Holland P.W."/>
            <person name="Hou J."/>
            <person name="Hu S."/>
            <person name="Huckvale T."/>
            <person name="Hung S.S."/>
            <person name="Kamenetzky L."/>
            <person name="Keane J.A."/>
            <person name="Kiss F."/>
            <person name="Koziol U."/>
            <person name="Lambert O."/>
            <person name="Liu K."/>
            <person name="Luo X."/>
            <person name="Luo Y."/>
            <person name="Macchiaroli N."/>
            <person name="Nichol S."/>
            <person name="Paps J."/>
            <person name="Parkinson J."/>
            <person name="Pouchkina-Stantcheva N."/>
            <person name="Riddiford N."/>
            <person name="Rosenzvit M."/>
            <person name="Salinas G."/>
            <person name="Wasmuth J.D."/>
            <person name="Zamanian M."/>
            <person name="Zheng Y."/>
            <person name="Cai X."/>
            <person name="Soberon X."/>
            <person name="Olson P.D."/>
            <person name="Laclette J.P."/>
            <person name="Brehm K."/>
            <person name="Berriman M."/>
            <person name="Garciarrubio A."/>
            <person name="Bobes R.J."/>
            <person name="Fragoso G."/>
            <person name="Sanchez-Flores A."/>
            <person name="Estrada K."/>
            <person name="Cevallos M.A."/>
            <person name="Morett E."/>
            <person name="Gonzalez V."/>
            <person name="Portillo T."/>
            <person name="Ochoa-Leyva A."/>
            <person name="Jose M.V."/>
            <person name="Sciutto E."/>
            <person name="Landa A."/>
            <person name="Jimenez L."/>
            <person name="Valdes V."/>
            <person name="Carrero J.C."/>
            <person name="Larralde C."/>
            <person name="Morales-Montor J."/>
            <person name="Limon-Lason J."/>
            <person name="Soberon X."/>
            <person name="Laclette J.P."/>
        </authorList>
    </citation>
    <scope>NUCLEOTIDE SEQUENCE [LARGE SCALE GENOMIC DNA]</scope>
</reference>
<feature type="region of interest" description="Disordered" evidence="1">
    <location>
        <begin position="1"/>
        <end position="47"/>
    </location>
</feature>
<evidence type="ECO:0000313" key="3">
    <source>
        <dbReference type="Proteomes" id="UP000492820"/>
    </source>
</evidence>
<dbReference type="AlphaFoldDB" id="U6FVF2"/>
<feature type="compositionally biased region" description="Polar residues" evidence="1">
    <location>
        <begin position="1"/>
        <end position="11"/>
    </location>
</feature>
<dbReference type="WBParaSite" id="EgrG_002056200">
    <property type="protein sequence ID" value="EgrG_002056200"/>
    <property type="gene ID" value="EgrG_002056200"/>
</dbReference>